<organism evidence="3 4">
    <name type="scientific">Herbiconiux aconitum</name>
    <dbReference type="NCBI Taxonomy" id="2970913"/>
    <lineage>
        <taxon>Bacteria</taxon>
        <taxon>Bacillati</taxon>
        <taxon>Actinomycetota</taxon>
        <taxon>Actinomycetes</taxon>
        <taxon>Micrococcales</taxon>
        <taxon>Microbacteriaceae</taxon>
        <taxon>Herbiconiux</taxon>
    </lineage>
</organism>
<sequence length="288" mass="29529">MSDANGGDRPPFPENVPAAGTGTPQATHDGAQQPPASPGQPAPASPATPSATRHPKRFYAIGGAILVAIVGATASAVITPERLDGLFGMFGGEAGAGVPPSSSTTAPPLETKSVSSGDKALSFAIPAEWGARNGNYNVSPDAGAAVITGTQVDSPVEFGEDGAYIAVSKDFATRTGLTGLAADDLRTRADDLVGEADWTIDGCIASDEPSREKDGWQLATRYWKDCAQIPDSKLWEMVAIDDEGTMVVTLQVLLSPDASPEVVDAIIGSFNVDPRKLTSGLGGDVVIP</sequence>
<reference evidence="3" key="1">
    <citation type="submission" date="2022-08" db="EMBL/GenBank/DDBJ databases">
        <authorList>
            <person name="Deng Y."/>
            <person name="Han X.-F."/>
            <person name="Zhang Y.-Q."/>
        </authorList>
    </citation>
    <scope>NUCLEOTIDE SEQUENCE</scope>
    <source>
        <strain evidence="3">CPCC 205763</strain>
    </source>
</reference>
<evidence type="ECO:0000313" key="3">
    <source>
        <dbReference type="EMBL" id="MCS5720038.1"/>
    </source>
</evidence>
<keyword evidence="4" id="KW-1185">Reference proteome</keyword>
<evidence type="ECO:0000256" key="1">
    <source>
        <dbReference type="SAM" id="MobiDB-lite"/>
    </source>
</evidence>
<evidence type="ECO:0000256" key="2">
    <source>
        <dbReference type="SAM" id="Phobius"/>
    </source>
</evidence>
<keyword evidence="2" id="KW-0812">Transmembrane</keyword>
<evidence type="ECO:0008006" key="5">
    <source>
        <dbReference type="Google" id="ProtNLM"/>
    </source>
</evidence>
<dbReference type="RefSeq" id="WP_259509767.1">
    <property type="nucleotide sequence ID" value="NZ_JANLCM010000002.1"/>
</dbReference>
<keyword evidence="2" id="KW-0472">Membrane</keyword>
<proteinExistence type="predicted"/>
<feature type="compositionally biased region" description="Pro residues" evidence="1">
    <location>
        <begin position="35"/>
        <end position="46"/>
    </location>
</feature>
<name>A0ABT2GV24_9MICO</name>
<feature type="region of interest" description="Disordered" evidence="1">
    <location>
        <begin position="1"/>
        <end position="53"/>
    </location>
</feature>
<dbReference type="EMBL" id="JANLCM010000002">
    <property type="protein sequence ID" value="MCS5720038.1"/>
    <property type="molecule type" value="Genomic_DNA"/>
</dbReference>
<protein>
    <recommendedName>
        <fullName evidence="5">PknH-like extracellular domain-containing protein</fullName>
    </recommendedName>
</protein>
<dbReference type="Proteomes" id="UP001165584">
    <property type="component" value="Unassembled WGS sequence"/>
</dbReference>
<accession>A0ABT2GV24</accession>
<keyword evidence="2" id="KW-1133">Transmembrane helix</keyword>
<gene>
    <name evidence="3" type="ORF">N1027_18055</name>
</gene>
<feature type="transmembrane region" description="Helical" evidence="2">
    <location>
        <begin position="58"/>
        <end position="78"/>
    </location>
</feature>
<evidence type="ECO:0000313" key="4">
    <source>
        <dbReference type="Proteomes" id="UP001165584"/>
    </source>
</evidence>
<comment type="caution">
    <text evidence="3">The sequence shown here is derived from an EMBL/GenBank/DDBJ whole genome shotgun (WGS) entry which is preliminary data.</text>
</comment>